<evidence type="ECO:0000256" key="2">
    <source>
        <dbReference type="ARBA" id="ARBA00022692"/>
    </source>
</evidence>
<evidence type="ECO:0000256" key="10">
    <source>
        <dbReference type="SAM" id="Phobius"/>
    </source>
</evidence>
<evidence type="ECO:0000313" key="13">
    <source>
        <dbReference type="RefSeq" id="XP_060049420.1"/>
    </source>
</evidence>
<dbReference type="Pfam" id="PF00059">
    <property type="entry name" value="Lectin_C"/>
    <property type="match status" value="1"/>
</dbReference>
<accession>A0ABM3XKT6</accession>
<evidence type="ECO:0000256" key="8">
    <source>
        <dbReference type="ARBA" id="ARBA00041193"/>
    </source>
</evidence>
<dbReference type="InterPro" id="IPR050919">
    <property type="entry name" value="NKG2/CD94_NK_receptors"/>
</dbReference>
<evidence type="ECO:0000256" key="4">
    <source>
        <dbReference type="ARBA" id="ARBA00022968"/>
    </source>
</evidence>
<evidence type="ECO:0000256" key="5">
    <source>
        <dbReference type="ARBA" id="ARBA00022989"/>
    </source>
</evidence>
<dbReference type="Gene3D" id="3.10.100.10">
    <property type="entry name" value="Mannose-Binding Protein A, subunit A"/>
    <property type="match status" value="1"/>
</dbReference>
<evidence type="ECO:0000256" key="9">
    <source>
        <dbReference type="ARBA" id="ARBA00041489"/>
    </source>
</evidence>
<keyword evidence="4" id="KW-0735">Signal-anchor</keyword>
<name>A0ABM3XKT6_ERIEU</name>
<evidence type="ECO:0000256" key="3">
    <source>
        <dbReference type="ARBA" id="ARBA00022734"/>
    </source>
</evidence>
<comment type="subcellular location">
    <subcellularLocation>
        <location evidence="1">Membrane</location>
        <topology evidence="1">Single-pass type II membrane protein</topology>
    </subcellularLocation>
</comment>
<evidence type="ECO:0000313" key="12">
    <source>
        <dbReference type="Proteomes" id="UP001652624"/>
    </source>
</evidence>
<dbReference type="CDD" id="cd03593">
    <property type="entry name" value="CLECT_NK_receptors_like"/>
    <property type="match status" value="1"/>
</dbReference>
<feature type="domain" description="C-type lectin" evidence="11">
    <location>
        <begin position="68"/>
        <end position="174"/>
    </location>
</feature>
<organism evidence="12 13">
    <name type="scientific">Erinaceus europaeus</name>
    <name type="common">Western European hedgehog</name>
    <dbReference type="NCBI Taxonomy" id="9365"/>
    <lineage>
        <taxon>Eukaryota</taxon>
        <taxon>Metazoa</taxon>
        <taxon>Chordata</taxon>
        <taxon>Craniata</taxon>
        <taxon>Vertebrata</taxon>
        <taxon>Euteleostomi</taxon>
        <taxon>Mammalia</taxon>
        <taxon>Eutheria</taxon>
        <taxon>Laurasiatheria</taxon>
        <taxon>Eulipotyphla</taxon>
        <taxon>Erinaceidae</taxon>
        <taxon>Erinaceinae</taxon>
        <taxon>Erinaceus</taxon>
    </lineage>
</organism>
<dbReference type="PROSITE" id="PS50041">
    <property type="entry name" value="C_TYPE_LECTIN_2"/>
    <property type="match status" value="1"/>
</dbReference>
<evidence type="ECO:0000256" key="7">
    <source>
        <dbReference type="ARBA" id="ARBA00023180"/>
    </source>
</evidence>
<keyword evidence="6 10" id="KW-0472">Membrane</keyword>
<evidence type="ECO:0000256" key="1">
    <source>
        <dbReference type="ARBA" id="ARBA00004606"/>
    </source>
</evidence>
<dbReference type="Proteomes" id="UP001652624">
    <property type="component" value="Chromosome 7"/>
</dbReference>
<protein>
    <recommendedName>
        <fullName evidence="8">Natural killer cells antigen CD94</fullName>
    </recommendedName>
    <alternativeName>
        <fullName evidence="9">Killer cell lectin-like receptor subfamily D member 1</fullName>
    </alternativeName>
</protein>
<dbReference type="RefSeq" id="XP_060049420.1">
    <property type="nucleotide sequence ID" value="XM_060193437.1"/>
</dbReference>
<dbReference type="PANTHER" id="PTHR22800:SF252">
    <property type="entry name" value="NATURAL KILLER CELLS ANTIGEN CD94"/>
    <property type="match status" value="1"/>
</dbReference>
<proteinExistence type="predicted"/>
<dbReference type="InterPro" id="IPR033992">
    <property type="entry name" value="NKR-like_CTLD"/>
</dbReference>
<evidence type="ECO:0000259" key="11">
    <source>
        <dbReference type="PROSITE" id="PS50041"/>
    </source>
</evidence>
<reference evidence="13" key="1">
    <citation type="submission" date="2025-08" db="UniProtKB">
        <authorList>
            <consortium name="RefSeq"/>
        </authorList>
    </citation>
    <scope>IDENTIFICATION</scope>
</reference>
<dbReference type="PANTHER" id="PTHR22800">
    <property type="entry name" value="C-TYPE LECTIN PROTEINS"/>
    <property type="match status" value="1"/>
</dbReference>
<gene>
    <name evidence="13" type="primary">LOC132539279</name>
</gene>
<keyword evidence="7" id="KW-0325">Glycoprotein</keyword>
<dbReference type="SMART" id="SM00034">
    <property type="entry name" value="CLECT"/>
    <property type="match status" value="1"/>
</dbReference>
<evidence type="ECO:0000256" key="6">
    <source>
        <dbReference type="ARBA" id="ARBA00023136"/>
    </source>
</evidence>
<keyword evidence="2 10" id="KW-0812">Transmembrane</keyword>
<keyword evidence="12" id="KW-1185">Reference proteome</keyword>
<dbReference type="SUPFAM" id="SSF56436">
    <property type="entry name" value="C-type lectin-like"/>
    <property type="match status" value="1"/>
</dbReference>
<keyword evidence="3" id="KW-0430">Lectin</keyword>
<dbReference type="InterPro" id="IPR001304">
    <property type="entry name" value="C-type_lectin-like"/>
</dbReference>
<dbReference type="InterPro" id="IPR016186">
    <property type="entry name" value="C-type_lectin-like/link_sf"/>
</dbReference>
<feature type="transmembrane region" description="Helical" evidence="10">
    <location>
        <begin position="6"/>
        <end position="31"/>
    </location>
</feature>
<keyword evidence="5 10" id="KW-1133">Transmembrane helix</keyword>
<dbReference type="GeneID" id="132539279"/>
<dbReference type="InterPro" id="IPR016187">
    <property type="entry name" value="CTDL_fold"/>
</dbReference>
<sequence>MAAFRTTMWWLFSGILGIICLLLVAVLGILLKNILHKQSIQSTTSPGPTMELQKDTDCCFCQERWIGYKYSCYYISNELKTWKESSHFCSSQNSTLLHLLSEQELNFMKNNARFYWIGIFYSIDHNTWLWENGSAFPPHLFSFSHTKTGNCIVYSPRAGVWRESCLSKNRYICKKDLA</sequence>